<dbReference type="Proteomes" id="UP000053766">
    <property type="component" value="Unassembled WGS sequence"/>
</dbReference>
<keyword evidence="10 12" id="KW-0012">Acyltransferase</keyword>
<dbReference type="Pfam" id="PF03982">
    <property type="entry name" value="DAGAT"/>
    <property type="match status" value="1"/>
</dbReference>
<comment type="subcellular location">
    <subcellularLocation>
        <location evidence="1 11">Endoplasmic reticulum membrane</location>
        <topology evidence="1 11">Multi-pass membrane protein</topology>
    </subcellularLocation>
</comment>
<evidence type="ECO:0000256" key="3">
    <source>
        <dbReference type="ARBA" id="ARBA00022516"/>
    </source>
</evidence>
<dbReference type="EMBL" id="KN716181">
    <property type="protein sequence ID" value="KJH51529.1"/>
    <property type="molecule type" value="Genomic_DNA"/>
</dbReference>
<dbReference type="PANTHER" id="PTHR12317:SF71">
    <property type="entry name" value="ACYLTRANSFERASE"/>
    <property type="match status" value="1"/>
</dbReference>
<dbReference type="GO" id="GO:0004144">
    <property type="term" value="F:diacylglycerol O-acyltransferase activity"/>
    <property type="evidence" value="ECO:0007669"/>
    <property type="project" value="TreeGrafter"/>
</dbReference>
<evidence type="ECO:0000256" key="11">
    <source>
        <dbReference type="RuleBase" id="RU367023"/>
    </source>
</evidence>
<evidence type="ECO:0000313" key="13">
    <source>
        <dbReference type="Proteomes" id="UP000053766"/>
    </source>
</evidence>
<dbReference type="CDD" id="cd07987">
    <property type="entry name" value="LPLAT_MGAT-like"/>
    <property type="match status" value="1"/>
</dbReference>
<evidence type="ECO:0000256" key="9">
    <source>
        <dbReference type="ARBA" id="ARBA00023136"/>
    </source>
</evidence>
<dbReference type="PANTHER" id="PTHR12317">
    <property type="entry name" value="DIACYLGLYCEROL O-ACYLTRANSFERASE"/>
    <property type="match status" value="1"/>
</dbReference>
<evidence type="ECO:0000256" key="7">
    <source>
        <dbReference type="ARBA" id="ARBA00022989"/>
    </source>
</evidence>
<keyword evidence="9" id="KW-0472">Membrane</keyword>
<evidence type="ECO:0000256" key="6">
    <source>
        <dbReference type="ARBA" id="ARBA00022824"/>
    </source>
</evidence>
<reference evidence="12 13" key="1">
    <citation type="submission" date="2013-11" db="EMBL/GenBank/DDBJ databases">
        <title>Draft genome of the bovine lungworm Dictyocaulus viviparus.</title>
        <authorList>
            <person name="Mitreva M."/>
        </authorList>
    </citation>
    <scope>NUCLEOTIDE SEQUENCE [LARGE SCALE GENOMIC DNA]</scope>
    <source>
        <strain evidence="12 13">HannoverDv2000</strain>
    </source>
</reference>
<organism evidence="12 13">
    <name type="scientific">Dictyocaulus viviparus</name>
    <name type="common">Bovine lungworm</name>
    <dbReference type="NCBI Taxonomy" id="29172"/>
    <lineage>
        <taxon>Eukaryota</taxon>
        <taxon>Metazoa</taxon>
        <taxon>Ecdysozoa</taxon>
        <taxon>Nematoda</taxon>
        <taxon>Chromadorea</taxon>
        <taxon>Rhabditida</taxon>
        <taxon>Rhabditina</taxon>
        <taxon>Rhabditomorpha</taxon>
        <taxon>Strongyloidea</taxon>
        <taxon>Metastrongylidae</taxon>
        <taxon>Dictyocaulus</taxon>
    </lineage>
</organism>
<gene>
    <name evidence="12" type="ORF">DICVIV_02266</name>
</gene>
<dbReference type="GO" id="GO:0019432">
    <property type="term" value="P:triglyceride biosynthetic process"/>
    <property type="evidence" value="ECO:0007669"/>
    <property type="project" value="TreeGrafter"/>
</dbReference>
<keyword evidence="4 11" id="KW-0808">Transferase</keyword>
<proteinExistence type="inferred from homology"/>
<comment type="similarity">
    <text evidence="2 11">Belongs to the diacylglycerol acyltransferase family.</text>
</comment>
<name>A0A0D8Y6A5_DICVI</name>
<dbReference type="STRING" id="29172.A0A0D8Y6A5"/>
<dbReference type="EC" id="2.3.1.-" evidence="11"/>
<keyword evidence="3" id="KW-0444">Lipid biosynthesis</keyword>
<protein>
    <recommendedName>
        <fullName evidence="11">Acyltransferase</fullName>
        <ecNumber evidence="11">2.3.1.-</ecNumber>
    </recommendedName>
</protein>
<keyword evidence="6 11" id="KW-0256">Endoplasmic reticulum</keyword>
<evidence type="ECO:0000256" key="5">
    <source>
        <dbReference type="ARBA" id="ARBA00022692"/>
    </source>
</evidence>
<keyword evidence="8" id="KW-0443">Lipid metabolism</keyword>
<dbReference type="AlphaFoldDB" id="A0A0D8Y6A5"/>
<evidence type="ECO:0000256" key="8">
    <source>
        <dbReference type="ARBA" id="ARBA00023098"/>
    </source>
</evidence>
<dbReference type="OrthoDB" id="264532at2759"/>
<sequence length="300" mass="34744">MLPFYILFYTRLWWTMILYFCWTYYDFDKPRRGSRCWNWYKNHSIWTHFADYFPLKIIKTTDLPPDRNYIIGSHPHGVFSIGAFTAMITSGSGFPKMFPGLKSTLLTLNGQFWFPFRRDIGIALGGVESSRQSLEYLLKNPGKGRAICIVLGGATEALDAYPGNHSANLSSRRGFCRYALKYGADLVPMYSFGENDVYDQRISVPDSHIRDIQLWIKRKIGFCPPLMYGRGIFNHKFGMLPYRRPITTVVGAPIRTHRVQNPTEQEINALHAKYCKGLIELFESYKCLHNIPQDVHLIIY</sequence>
<evidence type="ECO:0000256" key="4">
    <source>
        <dbReference type="ARBA" id="ARBA00022679"/>
    </source>
</evidence>
<evidence type="ECO:0000313" key="12">
    <source>
        <dbReference type="EMBL" id="KJH51529.1"/>
    </source>
</evidence>
<dbReference type="GO" id="GO:0005789">
    <property type="term" value="C:endoplasmic reticulum membrane"/>
    <property type="evidence" value="ECO:0007669"/>
    <property type="project" value="UniProtKB-SubCell"/>
</dbReference>
<dbReference type="InterPro" id="IPR007130">
    <property type="entry name" value="DAGAT"/>
</dbReference>
<evidence type="ECO:0000256" key="2">
    <source>
        <dbReference type="ARBA" id="ARBA00005420"/>
    </source>
</evidence>
<evidence type="ECO:0000256" key="1">
    <source>
        <dbReference type="ARBA" id="ARBA00004477"/>
    </source>
</evidence>
<keyword evidence="5" id="KW-0812">Transmembrane</keyword>
<reference evidence="13" key="2">
    <citation type="journal article" date="2016" name="Sci. Rep.">
        <title>Dictyocaulus viviparus genome, variome and transcriptome elucidate lungworm biology and support future intervention.</title>
        <authorList>
            <person name="McNulty S.N."/>
            <person name="Strube C."/>
            <person name="Rosa B.A."/>
            <person name="Martin J.C."/>
            <person name="Tyagi R."/>
            <person name="Choi Y.J."/>
            <person name="Wang Q."/>
            <person name="Hallsworth Pepin K."/>
            <person name="Zhang X."/>
            <person name="Ozersky P."/>
            <person name="Wilson R.K."/>
            <person name="Sternberg P.W."/>
            <person name="Gasser R.B."/>
            <person name="Mitreva M."/>
        </authorList>
    </citation>
    <scope>NUCLEOTIDE SEQUENCE [LARGE SCALE GENOMIC DNA]</scope>
    <source>
        <strain evidence="13">HannoverDv2000</strain>
    </source>
</reference>
<keyword evidence="13" id="KW-1185">Reference proteome</keyword>
<accession>A0A0D8Y6A5</accession>
<evidence type="ECO:0000256" key="10">
    <source>
        <dbReference type="ARBA" id="ARBA00023315"/>
    </source>
</evidence>
<keyword evidence="7" id="KW-1133">Transmembrane helix</keyword>